<dbReference type="Proteomes" id="UP000221101">
    <property type="component" value="Unassembled WGS sequence"/>
</dbReference>
<dbReference type="EMBL" id="NJCX01000001">
    <property type="protein sequence ID" value="PHM75198.1"/>
    <property type="molecule type" value="Genomic_DNA"/>
</dbReference>
<evidence type="ECO:0000313" key="2">
    <source>
        <dbReference type="Proteomes" id="UP000221101"/>
    </source>
</evidence>
<comment type="caution">
    <text evidence="1">The sequence shown here is derived from an EMBL/GenBank/DDBJ whole genome shotgun (WGS) entry which is preliminary data.</text>
</comment>
<evidence type="ECO:0000313" key="1">
    <source>
        <dbReference type="EMBL" id="PHM75198.1"/>
    </source>
</evidence>
<gene>
    <name evidence="1" type="ORF">Xkoz_00211</name>
</gene>
<proteinExistence type="predicted"/>
<sequence>MRLCCVYPDGYVFGEPNRKTLGKNRLTIACHGFGHENGISHVKIDDQYCNPAQLAQHIEAWTEVNNYPFFYPEFL</sequence>
<name>A0A2D0LHL2_9GAMM</name>
<organism evidence="1 2">
    <name type="scientific">Xenorhabdus kozodoii</name>
    <dbReference type="NCBI Taxonomy" id="351676"/>
    <lineage>
        <taxon>Bacteria</taxon>
        <taxon>Pseudomonadati</taxon>
        <taxon>Pseudomonadota</taxon>
        <taxon>Gammaproteobacteria</taxon>
        <taxon>Enterobacterales</taxon>
        <taxon>Morganellaceae</taxon>
        <taxon>Xenorhabdus</taxon>
    </lineage>
</organism>
<dbReference type="AlphaFoldDB" id="A0A2D0LHL2"/>
<accession>A0A2D0LHL2</accession>
<reference evidence="1 2" key="1">
    <citation type="journal article" date="2017" name="Nat. Microbiol.">
        <title>Natural product diversity associated with the nematode symbionts Photorhabdus and Xenorhabdus.</title>
        <authorList>
            <person name="Tobias N.J."/>
            <person name="Wolff H."/>
            <person name="Djahanschiri B."/>
            <person name="Grundmann F."/>
            <person name="Kronenwerth M."/>
            <person name="Shi Y.M."/>
            <person name="Simonyi S."/>
            <person name="Grun P."/>
            <person name="Shapiro-Ilan D."/>
            <person name="Pidot S.J."/>
            <person name="Stinear T.P."/>
            <person name="Ebersberger I."/>
            <person name="Bode H.B."/>
        </authorList>
    </citation>
    <scope>NUCLEOTIDE SEQUENCE [LARGE SCALE GENOMIC DNA]</scope>
    <source>
        <strain evidence="1 2">DSM 17907</strain>
    </source>
</reference>
<protein>
    <submittedName>
        <fullName evidence="1">Uncharacterized protein</fullName>
    </submittedName>
</protein>
<keyword evidence="2" id="KW-1185">Reference proteome</keyword>